<gene>
    <name evidence="1" type="ORF">Sv326_0490</name>
</gene>
<reference evidence="2" key="1">
    <citation type="submission" date="2020-07" db="EMBL/GenBank/DDBJ databases">
        <title>Metabolic diversity and evolutionary history of the archaeal phylum ###Micrarchaeota### uncovered from a freshwater lake metagenome.</title>
        <authorList>
            <person name="Kadnikov V.V."/>
            <person name="Savvichev A.S."/>
            <person name="Mardanov A.V."/>
            <person name="Beletsky A.V."/>
            <person name="Chupakov A.V."/>
            <person name="Kokryatskaya N.M."/>
            <person name="Pimenov N.V."/>
            <person name="Ravin N.V."/>
        </authorList>
    </citation>
    <scope>NUCLEOTIDE SEQUENCE [LARGE SCALE GENOMIC DNA]</scope>
</reference>
<evidence type="ECO:0000313" key="2">
    <source>
        <dbReference type="Proteomes" id="UP000510821"/>
    </source>
</evidence>
<sequence>MISFAFLPRKKGGYGVGGYFGSKGREAFHKAKAIIVVIFNFIFAPNKSFKYFNSKI</sequence>
<accession>A0A7D5XC20</accession>
<dbReference type="Proteomes" id="UP000510821">
    <property type="component" value="Chromosome"/>
</dbReference>
<dbReference type="EMBL" id="CP058998">
    <property type="protein sequence ID" value="QLJ52665.1"/>
    <property type="molecule type" value="Genomic_DNA"/>
</dbReference>
<protein>
    <submittedName>
        <fullName evidence="1">Uncharacterized protein</fullName>
    </submittedName>
</protein>
<organism evidence="1 2">
    <name type="scientific">Fermentimicrarchaeum limneticum</name>
    <dbReference type="NCBI Taxonomy" id="2795018"/>
    <lineage>
        <taxon>Archaea</taxon>
        <taxon>Candidatus Micrarchaeota</taxon>
        <taxon>Candidatus Fermentimicrarchaeales</taxon>
        <taxon>Candidatus Fermentimicrarchaeaceae</taxon>
        <taxon>Candidatus Fermentimicrarchaeum</taxon>
    </lineage>
</organism>
<proteinExistence type="predicted"/>
<evidence type="ECO:0000313" key="1">
    <source>
        <dbReference type="EMBL" id="QLJ52665.1"/>
    </source>
</evidence>
<dbReference type="KEGG" id="flt:Sv326_0490"/>
<dbReference type="AlphaFoldDB" id="A0A7D5XC20"/>
<name>A0A7D5XC20_FERL1</name>